<feature type="region of interest" description="Disordered" evidence="6">
    <location>
        <begin position="2216"/>
        <end position="2251"/>
    </location>
</feature>
<feature type="domain" description="Calx-beta" evidence="8">
    <location>
        <begin position="912"/>
        <end position="1023"/>
    </location>
</feature>
<dbReference type="InterPro" id="IPR038081">
    <property type="entry name" value="CalX-like_sf"/>
</dbReference>
<dbReference type="EMBL" id="JH816453">
    <property type="protein sequence ID" value="EKC28428.1"/>
    <property type="molecule type" value="Genomic_DNA"/>
</dbReference>
<dbReference type="PANTHER" id="PTHR45739">
    <property type="entry name" value="MATRIX PROTEIN, PUTATIVE-RELATED"/>
    <property type="match status" value="1"/>
</dbReference>
<feature type="compositionally biased region" description="Basic residues" evidence="6">
    <location>
        <begin position="2241"/>
        <end position="2251"/>
    </location>
</feature>
<dbReference type="InParanoid" id="K1Q3D4"/>
<dbReference type="InterPro" id="IPR051561">
    <property type="entry name" value="FRAS1_ECM"/>
</dbReference>
<evidence type="ECO:0000259" key="8">
    <source>
        <dbReference type="SMART" id="SM00237"/>
    </source>
</evidence>
<dbReference type="SUPFAM" id="SSF141072">
    <property type="entry name" value="CalX-like"/>
    <property type="match status" value="5"/>
</dbReference>
<keyword evidence="7" id="KW-0812">Transmembrane</keyword>
<dbReference type="GO" id="GO:0009653">
    <property type="term" value="P:anatomical structure morphogenesis"/>
    <property type="evidence" value="ECO:0007669"/>
    <property type="project" value="TreeGrafter"/>
</dbReference>
<feature type="transmembrane region" description="Helical" evidence="7">
    <location>
        <begin position="2141"/>
        <end position="2164"/>
    </location>
</feature>
<name>K1Q3D4_MAGGI</name>
<dbReference type="Gene3D" id="2.60.40.2030">
    <property type="match status" value="5"/>
</dbReference>
<feature type="domain" description="Calx-beta" evidence="8">
    <location>
        <begin position="1278"/>
        <end position="1382"/>
    </location>
</feature>
<organism evidence="9">
    <name type="scientific">Magallana gigas</name>
    <name type="common">Pacific oyster</name>
    <name type="synonym">Crassostrea gigas</name>
    <dbReference type="NCBI Taxonomy" id="29159"/>
    <lineage>
        <taxon>Eukaryota</taxon>
        <taxon>Metazoa</taxon>
        <taxon>Spiralia</taxon>
        <taxon>Lophotrochozoa</taxon>
        <taxon>Mollusca</taxon>
        <taxon>Bivalvia</taxon>
        <taxon>Autobranchia</taxon>
        <taxon>Pteriomorphia</taxon>
        <taxon>Ostreida</taxon>
        <taxon>Ostreoidea</taxon>
        <taxon>Ostreidae</taxon>
        <taxon>Magallana</taxon>
    </lineage>
</organism>
<evidence type="ECO:0000256" key="6">
    <source>
        <dbReference type="SAM" id="MobiDB-lite"/>
    </source>
</evidence>
<keyword evidence="5" id="KW-0325">Glycoprotein</keyword>
<dbReference type="SMART" id="SM00237">
    <property type="entry name" value="Calx_beta"/>
    <property type="match status" value="5"/>
</dbReference>
<dbReference type="InterPro" id="IPR039005">
    <property type="entry name" value="CSPG_rpt"/>
</dbReference>
<keyword evidence="4" id="KW-0106">Calcium</keyword>
<proteinExistence type="inferred from homology"/>
<dbReference type="PROSITE" id="PS51854">
    <property type="entry name" value="CSPG"/>
    <property type="match status" value="6"/>
</dbReference>
<evidence type="ECO:0000256" key="1">
    <source>
        <dbReference type="ARBA" id="ARBA00005529"/>
    </source>
</evidence>
<evidence type="ECO:0000256" key="4">
    <source>
        <dbReference type="ARBA" id="ARBA00022837"/>
    </source>
</evidence>
<dbReference type="InterPro" id="IPR003644">
    <property type="entry name" value="Calx_beta"/>
</dbReference>
<feature type="domain" description="Calx-beta" evidence="8">
    <location>
        <begin position="1037"/>
        <end position="1143"/>
    </location>
</feature>
<keyword evidence="7" id="KW-1133">Transmembrane helix</keyword>
<keyword evidence="2" id="KW-0732">Signal</keyword>
<dbReference type="PANTHER" id="PTHR45739:SF1">
    <property type="entry name" value="EXTRACELLULAR MATRIX ORGANIZING PROTEIN FRAS1"/>
    <property type="match status" value="1"/>
</dbReference>
<gene>
    <name evidence="9" type="ORF">CGI_10027705</name>
</gene>
<evidence type="ECO:0000313" key="9">
    <source>
        <dbReference type="EMBL" id="EKC28428.1"/>
    </source>
</evidence>
<reference evidence="9" key="1">
    <citation type="journal article" date="2012" name="Nature">
        <title>The oyster genome reveals stress adaptation and complexity of shell formation.</title>
        <authorList>
            <person name="Zhang G."/>
            <person name="Fang X."/>
            <person name="Guo X."/>
            <person name="Li L."/>
            <person name="Luo R."/>
            <person name="Xu F."/>
            <person name="Yang P."/>
            <person name="Zhang L."/>
            <person name="Wang X."/>
            <person name="Qi H."/>
            <person name="Xiong Z."/>
            <person name="Que H."/>
            <person name="Xie Y."/>
            <person name="Holland P.W."/>
            <person name="Paps J."/>
            <person name="Zhu Y."/>
            <person name="Wu F."/>
            <person name="Chen Y."/>
            <person name="Wang J."/>
            <person name="Peng C."/>
            <person name="Meng J."/>
            <person name="Yang L."/>
            <person name="Liu J."/>
            <person name="Wen B."/>
            <person name="Zhang N."/>
            <person name="Huang Z."/>
            <person name="Zhu Q."/>
            <person name="Feng Y."/>
            <person name="Mount A."/>
            <person name="Hedgecock D."/>
            <person name="Xu Z."/>
            <person name="Liu Y."/>
            <person name="Domazet-Loso T."/>
            <person name="Du Y."/>
            <person name="Sun X."/>
            <person name="Zhang S."/>
            <person name="Liu B."/>
            <person name="Cheng P."/>
            <person name="Jiang X."/>
            <person name="Li J."/>
            <person name="Fan D."/>
            <person name="Wang W."/>
            <person name="Fu W."/>
            <person name="Wang T."/>
            <person name="Wang B."/>
            <person name="Zhang J."/>
            <person name="Peng Z."/>
            <person name="Li Y."/>
            <person name="Li N."/>
            <person name="Wang J."/>
            <person name="Chen M."/>
            <person name="He Y."/>
            <person name="Tan F."/>
            <person name="Song X."/>
            <person name="Zheng Q."/>
            <person name="Huang R."/>
            <person name="Yang H."/>
            <person name="Du X."/>
            <person name="Chen L."/>
            <person name="Yang M."/>
            <person name="Gaffney P.M."/>
            <person name="Wang S."/>
            <person name="Luo L."/>
            <person name="She Z."/>
            <person name="Ming Y."/>
            <person name="Huang W."/>
            <person name="Zhang S."/>
            <person name="Huang B."/>
            <person name="Zhang Y."/>
            <person name="Qu T."/>
            <person name="Ni P."/>
            <person name="Miao G."/>
            <person name="Wang J."/>
            <person name="Wang Q."/>
            <person name="Steinberg C.E."/>
            <person name="Wang H."/>
            <person name="Li N."/>
            <person name="Qian L."/>
            <person name="Zhang G."/>
            <person name="Li Y."/>
            <person name="Yang H."/>
            <person name="Liu X."/>
            <person name="Wang J."/>
            <person name="Yin Y."/>
            <person name="Wang J."/>
        </authorList>
    </citation>
    <scope>NUCLEOTIDE SEQUENCE [LARGE SCALE GENOMIC DNA]</scope>
    <source>
        <strain evidence="9">05x7-T-G4-1.051#20</strain>
    </source>
</reference>
<feature type="domain" description="Calx-beta" evidence="8">
    <location>
        <begin position="1156"/>
        <end position="1260"/>
    </location>
</feature>
<protein>
    <submittedName>
        <fullName evidence="9">Extracellular matrix protein FRAS1</fullName>
    </submittedName>
</protein>
<evidence type="ECO:0000256" key="5">
    <source>
        <dbReference type="ARBA" id="ARBA00023180"/>
    </source>
</evidence>
<feature type="domain" description="Calx-beta" evidence="8">
    <location>
        <begin position="792"/>
        <end position="899"/>
    </location>
</feature>
<dbReference type="Pfam" id="PF03160">
    <property type="entry name" value="Calx-beta"/>
    <property type="match status" value="4"/>
</dbReference>
<sequence>MPEFNIVLFNHRLSLYISDKQRVSLYLEVASSSYHVTCYSADKEIGIQPITEVLVLNVTDSKQNLLPNQVLSIVVEPVDNQPPSVVVGEDIKVEEGGTVSVSLINIKATDMDSSVAHLTVQIKVRPSFGRIVSTRTEAASELAQGPSIVSSFTLQDIVEGYIYYEQSDHSNKEPVADGFLFTVTDGNNTTPYYRLNITISLVNDEKPTLITEQLFVREDNSVPLTNASLYIVDLDTPPRDLILTVTSAPSQGVLGFKTNSRHPSPIIKELIKGHRFTYQNVLDELIVYRHSVGNVKGDYISLSVSDGDFQAEGTLTIVIGIVNDETPRMSVNRGLRVNSGSSTFIKSKDLQSTDIDSEDSMLLYTITQDSPAGHLQYVKGGHSERISSKGPIRTFLQSDINSGYIQYVHQSGEMTGVVLFKFDVEDSEGNKLIDQDFFITVIEDRHPPQVVASKELVVREGSSARLTSEFLSYTDVDSEPASLQYFLVSAPRLGHLELTGNPGVPVSEFSQSDLAANSVMYYHTSPTEEYMDAFTYTVTDGTNEVTHKFTITITPVDDEIPLVINNGLTVQEGVRKLITEFELKALDKDTEERHLLFTIVNPPVHGSLQTRTDSGYHSITSFTMADIYNNRVSYLHDGSETQTDSFAFTVTDGTTKMFSMQRDGRRGDISVPSPNPQSFDIKVLPMDDGTPVLHTNLGLQFLEHSNGQIANFITNKELLATDVDTPADRLMYHVMRQPRYGQLEKTESPGQPISVFSQDDVNNQLIRYVLTGDISVAKDEFVFDLMDSKPNRVTDNTFYISWSYIEFNQVLINVTETSGIVQVPVNRKGNLKQYCVVSCRTVPLTATSQSVSSRPGTQDFVEKTEQIQFEEWQDSKMCNIIINDDSLYEGTETFSVEIFQPIYTLLGRKNRATVSILDSEDEPLLQFNQSVYHVSENDGYFHAAISRSGDVSDSVSAVCYTVPLTARGSSVDRLESGSDYITRQRSNRNRVVFPAGVTSATCSIKVIDDSLFESPEEFELRLSDSSYNAKIGTLSSATVIIDGPNDESSIHWALPQYHFDEDAGDVELEIIRVGSDLSHTSVVWCATRLSEPPSANPGEDYIPSSTQVTFSPGQASQKCHLTLLDDSVEPRLEGNETFTVWLSTPVGSSLGNPHTATVTIYDGHLDIPTMEFTYTEMVVKESERVVEVPIRRLGDCSQNSSVICYTRQNTAVVMMDYTERPLTEASRVVFLSGEKVKTCSVGIVDDSENEPVEFFYVWLTQPKSSGKSRAAVGAQVKVKITIINPEDAPKVQFEQVEYTVHEPTSGEHPAILSVRVLREGDVDHTSTVRCSTRDGSAVAGRDYNAKSQILTFSQGQRFVEFPVEILHNDDIEWHESFRVLLGPEDPSGASLGDRALVTVTILDDEVSGSLVFPAPPMVVSLLHLDNLHTDYREEPSPGYPLVCVSPCDIQYPSYSSTHSLCEQSGIDQSAVSYRWEVAMPTDVHGARPPFVMVTDNTPFTSVDSKVLDSIYFRPSFRVRCIIQPLHSNGNPGIPSKSHEVSISHDNGICNSPVFKGTPNSYSAQSFLANLRYVGPGDKKHPNTVHISIKVPHQDGHLPLISTYPIHNLRFLLSEPVYRQQHLCSNLITPSERSGIVNSGFLDSGELDPASYNFPHQYDPHLRENKTLDLYHHLNMKSCMWRFDAWYHMSDLVDVCGGKIMADFQVKDAGKTYLTVVVPLYVYYVYATAPIGWGSLQHHTQMEFSFYYDTILWHSGLETKGTISGDLQVLKILVGRDGKLIVDFKTQARFRGLYVLQHHTLPNAHSRIIPPTGMTISLDLTLVWGQQTFDSPRQFWRATSDFSIKDYTGTYILELIPCTVHSTQKFTSNQSPLPCTANPPQRFEVPIAFQQSNHPVPLVYSLDTSFQLTSNEKFFLMDIHDEQLKEEMIYDGVFEQGQTVYGRVSWNPEQDLQSAYKLSIQKVYLCAGKNGYIPNYDPEGDIFGEGKQFGCVQPSPELQFRFLILDRGSTDVTHREFQGIPFRAEFASDKHPSLETFSGVDGFSFSVDPLYKVSSGNQWYLQVIYLITTSKSDGSFHRTRRSTSLLSRKERDTSSVEDILESIEKSGKKNGTNISPLPLVSSKTDQSEDTLTLDSSSHTVPIMAPVLTVLFIIIVIICIVIFFVYRRKKRKRPDNSSQTNNQCALESAAQNPACQRQMSRTSLSLSRINVNVKEIKDSTVSQSESERTASVQLMTSDTNTQGRRKRHAGTEV</sequence>
<evidence type="ECO:0000256" key="3">
    <source>
        <dbReference type="ARBA" id="ARBA00022737"/>
    </source>
</evidence>
<comment type="similarity">
    <text evidence="1">Belongs to the FRAS1 family.</text>
</comment>
<dbReference type="GO" id="GO:0007154">
    <property type="term" value="P:cell communication"/>
    <property type="evidence" value="ECO:0007669"/>
    <property type="project" value="InterPro"/>
</dbReference>
<dbReference type="HOGENOM" id="CLU_000394_0_0_1"/>
<evidence type="ECO:0000256" key="2">
    <source>
        <dbReference type="ARBA" id="ARBA00022729"/>
    </source>
</evidence>
<keyword evidence="3" id="KW-0677">Repeat</keyword>
<dbReference type="GO" id="GO:0016020">
    <property type="term" value="C:membrane"/>
    <property type="evidence" value="ECO:0007669"/>
    <property type="project" value="InterPro"/>
</dbReference>
<evidence type="ECO:0000256" key="7">
    <source>
        <dbReference type="SAM" id="Phobius"/>
    </source>
</evidence>
<feature type="compositionally biased region" description="Polar residues" evidence="6">
    <location>
        <begin position="2217"/>
        <end position="2240"/>
    </location>
</feature>
<dbReference type="Pfam" id="PF16184">
    <property type="entry name" value="Cadherin_3"/>
    <property type="match status" value="6"/>
</dbReference>
<accession>K1Q3D4</accession>
<keyword evidence="7" id="KW-0472">Membrane</keyword>